<dbReference type="EMBL" id="QNRR01000001">
    <property type="protein sequence ID" value="RBP47415.1"/>
    <property type="molecule type" value="Genomic_DNA"/>
</dbReference>
<dbReference type="AlphaFoldDB" id="A0A366HV97"/>
<dbReference type="PANTHER" id="PTHR39323:SF1">
    <property type="entry name" value="BLR1149 PROTEIN"/>
    <property type="match status" value="1"/>
</dbReference>
<feature type="domain" description="Calcineurin-like phosphoesterase" evidence="2">
    <location>
        <begin position="39"/>
        <end position="177"/>
    </location>
</feature>
<dbReference type="InterPro" id="IPR024654">
    <property type="entry name" value="Calcineurin-like_PHP_lpxH"/>
</dbReference>
<keyword evidence="4" id="KW-1185">Reference proteome</keyword>
<comment type="similarity">
    <text evidence="1">Belongs to the metallophosphoesterase superfamily. YfcE family.</text>
</comment>
<organism evidence="3 4">
    <name type="scientific">Roseimicrobium gellanilyticum</name>
    <dbReference type="NCBI Taxonomy" id="748857"/>
    <lineage>
        <taxon>Bacteria</taxon>
        <taxon>Pseudomonadati</taxon>
        <taxon>Verrucomicrobiota</taxon>
        <taxon>Verrucomicrobiia</taxon>
        <taxon>Verrucomicrobiales</taxon>
        <taxon>Verrucomicrobiaceae</taxon>
        <taxon>Roseimicrobium</taxon>
    </lineage>
</organism>
<evidence type="ECO:0000259" key="2">
    <source>
        <dbReference type="Pfam" id="PF12850"/>
    </source>
</evidence>
<dbReference type="PANTHER" id="PTHR39323">
    <property type="entry name" value="BLR1149 PROTEIN"/>
    <property type="match status" value="1"/>
</dbReference>
<dbReference type="InterPro" id="IPR024173">
    <property type="entry name" value="Pesterase_MJ0037-like"/>
</dbReference>
<evidence type="ECO:0000256" key="1">
    <source>
        <dbReference type="ARBA" id="ARBA00008950"/>
    </source>
</evidence>
<evidence type="ECO:0000313" key="4">
    <source>
        <dbReference type="Proteomes" id="UP000253426"/>
    </source>
</evidence>
<comment type="caution">
    <text evidence="3">The sequence shown here is derived from an EMBL/GenBank/DDBJ whole genome shotgun (WGS) entry which is preliminary data.</text>
</comment>
<dbReference type="Proteomes" id="UP000253426">
    <property type="component" value="Unassembled WGS sequence"/>
</dbReference>
<name>A0A366HV97_9BACT</name>
<proteinExistence type="inferred from homology"/>
<sequence>MSGIASVASTTSFATVKVASEVWLDSRLALWHESQRWLAVSDLHFGYELNRNRHGGLYPLWGMDTVEHRMRELITHYQPARVILVGDVMDGSGSVDETLTLVERLSQMCELICIMGNHDAPVLRRKSGFVESHMEEGFYFHHGHRMAEMYGWLAPEERHCIHITGHLHPAHIFSDGAGLRLKMPAFMQARFDFPGDGAETSPECWVLPAFSPWASGARIPKTNDGTQLYAVHRTRIMRVTDAPVRSD</sequence>
<gene>
    <name evidence="3" type="ORF">DES53_101212</name>
</gene>
<dbReference type="SUPFAM" id="SSF56300">
    <property type="entry name" value="Metallo-dependent phosphatases"/>
    <property type="match status" value="1"/>
</dbReference>
<dbReference type="RefSeq" id="WP_211325405.1">
    <property type="nucleotide sequence ID" value="NZ_QNRR01000001.1"/>
</dbReference>
<dbReference type="Pfam" id="PF12850">
    <property type="entry name" value="Metallophos_2"/>
    <property type="match status" value="1"/>
</dbReference>
<accession>A0A366HV97</accession>
<evidence type="ECO:0000313" key="3">
    <source>
        <dbReference type="EMBL" id="RBP47415.1"/>
    </source>
</evidence>
<protein>
    <submittedName>
        <fullName evidence="3">Putative phosphoesterase</fullName>
    </submittedName>
</protein>
<reference evidence="3 4" key="1">
    <citation type="submission" date="2018-06" db="EMBL/GenBank/DDBJ databases">
        <title>Genomic Encyclopedia of Type Strains, Phase IV (KMG-IV): sequencing the most valuable type-strain genomes for metagenomic binning, comparative biology and taxonomic classification.</title>
        <authorList>
            <person name="Goeker M."/>
        </authorList>
    </citation>
    <scope>NUCLEOTIDE SEQUENCE [LARGE SCALE GENOMIC DNA]</scope>
    <source>
        <strain evidence="3 4">DSM 25532</strain>
    </source>
</reference>
<dbReference type="PIRSF" id="PIRSF000887">
    <property type="entry name" value="Pesterase_MJ0037"/>
    <property type="match status" value="1"/>
</dbReference>
<dbReference type="Gene3D" id="3.60.21.10">
    <property type="match status" value="1"/>
</dbReference>
<dbReference type="InterPro" id="IPR029052">
    <property type="entry name" value="Metallo-depent_PP-like"/>
</dbReference>